<comment type="caution">
    <text evidence="3">The sequence shown here is derived from an EMBL/GenBank/DDBJ whole genome shotgun (WGS) entry which is preliminary data.</text>
</comment>
<gene>
    <name evidence="3" type="ORF">Q6A48_03870</name>
</gene>
<evidence type="ECO:0000256" key="1">
    <source>
        <dbReference type="SAM" id="MobiDB-lite"/>
    </source>
</evidence>
<dbReference type="EMBL" id="JAUQOP010000003">
    <property type="protein sequence ID" value="MDO7896025.1"/>
    <property type="molecule type" value="Genomic_DNA"/>
</dbReference>
<keyword evidence="2" id="KW-0472">Membrane</keyword>
<proteinExistence type="predicted"/>
<feature type="transmembrane region" description="Helical" evidence="2">
    <location>
        <begin position="43"/>
        <end position="62"/>
    </location>
</feature>
<keyword evidence="2" id="KW-1133">Transmembrane helix</keyword>
<evidence type="ECO:0000313" key="3">
    <source>
        <dbReference type="EMBL" id="MDO7896025.1"/>
    </source>
</evidence>
<evidence type="ECO:0000313" key="4">
    <source>
        <dbReference type="Proteomes" id="UP001228019"/>
    </source>
</evidence>
<organism evidence="3 4">
    <name type="scientific">Pseudomonas citrulli</name>
    <dbReference type="NCBI Taxonomy" id="3064347"/>
    <lineage>
        <taxon>Bacteria</taxon>
        <taxon>Pseudomonadati</taxon>
        <taxon>Pseudomonadota</taxon>
        <taxon>Gammaproteobacteria</taxon>
        <taxon>Pseudomonadales</taxon>
        <taxon>Pseudomonadaceae</taxon>
        <taxon>Pseudomonas</taxon>
    </lineage>
</organism>
<accession>A0ABT9BTZ1</accession>
<sequence length="65" mass="6764">MPQRTHATIRRGARADERPGQCGRSPVGLAYALLSGGLMAKMAIFLGGFLALTLLIGVLATISPV</sequence>
<keyword evidence="4" id="KW-1185">Reference proteome</keyword>
<protein>
    <submittedName>
        <fullName evidence="3">Uncharacterized protein</fullName>
    </submittedName>
</protein>
<keyword evidence="2" id="KW-0812">Transmembrane</keyword>
<dbReference type="RefSeq" id="WP_304552137.1">
    <property type="nucleotide sequence ID" value="NZ_JAUQOP010000003.1"/>
</dbReference>
<dbReference type="Proteomes" id="UP001228019">
    <property type="component" value="Unassembled WGS sequence"/>
</dbReference>
<evidence type="ECO:0000256" key="2">
    <source>
        <dbReference type="SAM" id="Phobius"/>
    </source>
</evidence>
<feature type="region of interest" description="Disordered" evidence="1">
    <location>
        <begin position="1"/>
        <end position="21"/>
    </location>
</feature>
<reference evidence="3 4" key="1">
    <citation type="submission" date="2023-07" db="EMBL/GenBank/DDBJ databases">
        <title>Identification of four novel Pseudomonas species associated with bacterial leaf spot of cucurbits.</title>
        <authorList>
            <person name="Fullem K.R."/>
        </authorList>
    </citation>
    <scope>NUCLEOTIDE SEQUENCE [LARGE SCALE GENOMIC DNA]</scope>
    <source>
        <strain evidence="3 4">K18</strain>
    </source>
</reference>
<name>A0ABT9BTZ1_9PSED</name>